<evidence type="ECO:0000313" key="1">
    <source>
        <dbReference type="EMBL" id="MFC7185110.1"/>
    </source>
</evidence>
<accession>A0ABW2GBK8</accession>
<dbReference type="EMBL" id="JBHTAJ010000146">
    <property type="protein sequence ID" value="MFC7185110.1"/>
    <property type="molecule type" value="Genomic_DNA"/>
</dbReference>
<proteinExistence type="predicted"/>
<keyword evidence="2" id="KW-1185">Reference proteome</keyword>
<dbReference type="RefSeq" id="WP_345703892.1">
    <property type="nucleotide sequence ID" value="NZ_BAABKV010000001.1"/>
</dbReference>
<name>A0ABW2GBK8_9ACTN</name>
<reference evidence="2" key="1">
    <citation type="journal article" date="2019" name="Int. J. Syst. Evol. Microbiol.">
        <title>The Global Catalogue of Microorganisms (GCM) 10K type strain sequencing project: providing services to taxonomists for standard genome sequencing and annotation.</title>
        <authorList>
            <consortium name="The Broad Institute Genomics Platform"/>
            <consortium name="The Broad Institute Genome Sequencing Center for Infectious Disease"/>
            <person name="Wu L."/>
            <person name="Ma J."/>
        </authorList>
    </citation>
    <scope>NUCLEOTIDE SEQUENCE [LARGE SCALE GENOMIC DNA]</scope>
    <source>
        <strain evidence="2">CGMCC 1.12859</strain>
    </source>
</reference>
<sequence>MRLAFALTVSDAWDAGVPDGATAGHLLADADRMLLERNLQYIHD</sequence>
<comment type="caution">
    <text evidence="1">The sequence shown here is derived from an EMBL/GenBank/DDBJ whole genome shotgun (WGS) entry which is preliminary data.</text>
</comment>
<protein>
    <submittedName>
        <fullName evidence="1">Uncharacterized protein</fullName>
    </submittedName>
</protein>
<organism evidence="1 2">
    <name type="scientific">Kitasatospora paranensis</name>
    <dbReference type="NCBI Taxonomy" id="258053"/>
    <lineage>
        <taxon>Bacteria</taxon>
        <taxon>Bacillati</taxon>
        <taxon>Actinomycetota</taxon>
        <taxon>Actinomycetes</taxon>
        <taxon>Kitasatosporales</taxon>
        <taxon>Streptomycetaceae</taxon>
        <taxon>Kitasatospora</taxon>
    </lineage>
</organism>
<gene>
    <name evidence="1" type="ORF">ACFQMG_36745</name>
</gene>
<dbReference type="Proteomes" id="UP001596435">
    <property type="component" value="Unassembled WGS sequence"/>
</dbReference>
<evidence type="ECO:0000313" key="2">
    <source>
        <dbReference type="Proteomes" id="UP001596435"/>
    </source>
</evidence>